<name>A0A7J6AAZ2_AMEME</name>
<reference evidence="1 2" key="1">
    <citation type="submission" date="2020-02" db="EMBL/GenBank/DDBJ databases">
        <title>A chromosome-scale genome assembly of the black bullhead catfish (Ameiurus melas).</title>
        <authorList>
            <person name="Wen M."/>
            <person name="Zham M."/>
            <person name="Cabau C."/>
            <person name="Klopp C."/>
            <person name="Donnadieu C."/>
            <person name="Roques C."/>
            <person name="Bouchez O."/>
            <person name="Lampietro C."/>
            <person name="Jouanno E."/>
            <person name="Herpin A."/>
            <person name="Louis A."/>
            <person name="Berthelot C."/>
            <person name="Parey E."/>
            <person name="Roest-Crollius H."/>
            <person name="Braasch I."/>
            <person name="Postlethwait J."/>
            <person name="Robinson-Rechavi M."/>
            <person name="Echchiki A."/>
            <person name="Begum T."/>
            <person name="Montfort J."/>
            <person name="Schartl M."/>
            <person name="Bobe J."/>
            <person name="Guiguen Y."/>
        </authorList>
    </citation>
    <scope>NUCLEOTIDE SEQUENCE [LARGE SCALE GENOMIC DNA]</scope>
    <source>
        <strain evidence="1">M_S1</strain>
        <tissue evidence="1">Blood</tissue>
    </source>
</reference>
<evidence type="ECO:0000313" key="2">
    <source>
        <dbReference type="Proteomes" id="UP000593565"/>
    </source>
</evidence>
<organism evidence="1 2">
    <name type="scientific">Ameiurus melas</name>
    <name type="common">Black bullhead</name>
    <name type="synonym">Silurus melas</name>
    <dbReference type="NCBI Taxonomy" id="219545"/>
    <lineage>
        <taxon>Eukaryota</taxon>
        <taxon>Metazoa</taxon>
        <taxon>Chordata</taxon>
        <taxon>Craniata</taxon>
        <taxon>Vertebrata</taxon>
        <taxon>Euteleostomi</taxon>
        <taxon>Actinopterygii</taxon>
        <taxon>Neopterygii</taxon>
        <taxon>Teleostei</taxon>
        <taxon>Ostariophysi</taxon>
        <taxon>Siluriformes</taxon>
        <taxon>Ictaluridae</taxon>
        <taxon>Ameiurus</taxon>
    </lineage>
</organism>
<proteinExistence type="predicted"/>
<sequence>MAFCHLLSCESMGIMKKSNMAVTVPTSLMDLRRLDVKKLARGLQFLHVLLHPLRMREKDARIRCEERGIEASRMEYPCSLKCHFKATSINDDCSQLDCPTALQGSAVMLFFFWF</sequence>
<keyword evidence="2" id="KW-1185">Reference proteome</keyword>
<protein>
    <submittedName>
        <fullName evidence="1">Uncharacterized protein</fullName>
    </submittedName>
</protein>
<dbReference type="AlphaFoldDB" id="A0A7J6AAZ2"/>
<evidence type="ECO:0000313" key="1">
    <source>
        <dbReference type="EMBL" id="KAF4080095.1"/>
    </source>
</evidence>
<dbReference type="EMBL" id="JAAGNN010000014">
    <property type="protein sequence ID" value="KAF4080095.1"/>
    <property type="molecule type" value="Genomic_DNA"/>
</dbReference>
<gene>
    <name evidence="1" type="ORF">AMELA_G00166510</name>
</gene>
<accession>A0A7J6AAZ2</accession>
<feature type="non-terminal residue" evidence="1">
    <location>
        <position position="1"/>
    </location>
</feature>
<dbReference type="Proteomes" id="UP000593565">
    <property type="component" value="Unassembled WGS sequence"/>
</dbReference>
<comment type="caution">
    <text evidence="1">The sequence shown here is derived from an EMBL/GenBank/DDBJ whole genome shotgun (WGS) entry which is preliminary data.</text>
</comment>